<feature type="region of interest" description="Disordered" evidence="1">
    <location>
        <begin position="328"/>
        <end position="350"/>
    </location>
</feature>
<proteinExistence type="predicted"/>
<feature type="non-terminal residue" evidence="2">
    <location>
        <position position="1"/>
    </location>
</feature>
<evidence type="ECO:0000256" key="1">
    <source>
        <dbReference type="SAM" id="MobiDB-lite"/>
    </source>
</evidence>
<accession>A0AAN8FAC6</accession>
<comment type="caution">
    <text evidence="2">The sequence shown here is derived from an EMBL/GenBank/DDBJ whole genome shotgun (WGS) entry which is preliminary data.</text>
</comment>
<dbReference type="InterPro" id="IPR007145">
    <property type="entry name" value="MAP65_Ase1_PRC1"/>
</dbReference>
<organism evidence="2 3">
    <name type="scientific">Trichostrongylus colubriformis</name>
    <name type="common">Black scour worm</name>
    <dbReference type="NCBI Taxonomy" id="6319"/>
    <lineage>
        <taxon>Eukaryota</taxon>
        <taxon>Metazoa</taxon>
        <taxon>Ecdysozoa</taxon>
        <taxon>Nematoda</taxon>
        <taxon>Chromadorea</taxon>
        <taxon>Rhabditida</taxon>
        <taxon>Rhabditina</taxon>
        <taxon>Rhabditomorpha</taxon>
        <taxon>Strongyloidea</taxon>
        <taxon>Trichostrongylidae</taxon>
        <taxon>Trichostrongylus</taxon>
    </lineage>
</organism>
<dbReference type="Proteomes" id="UP001331761">
    <property type="component" value="Unassembled WGS sequence"/>
</dbReference>
<evidence type="ECO:0000313" key="3">
    <source>
        <dbReference type="Proteomes" id="UP001331761"/>
    </source>
</evidence>
<evidence type="ECO:0000313" key="2">
    <source>
        <dbReference type="EMBL" id="KAK5975127.1"/>
    </source>
</evidence>
<dbReference type="PANTHER" id="PTHR19321">
    <property type="entry name" value="PROTEIN REGULATOR OF CYTOKINESIS 1 PRC1-RELATED"/>
    <property type="match status" value="1"/>
</dbReference>
<dbReference type="Gene3D" id="1.20.58.1520">
    <property type="match status" value="1"/>
</dbReference>
<sequence>HTAIDNELRKLRPLYQTRKKEQTDLIERVDHLIYRLGIEDDNLCPRDNEELMPDHQLNALDARRLELEDMLQKRLKKVQKWQKEMVKFVRKLGQSAVPDDESIKAIMDIDFTGEEICISDTTVAKMEECHGQLREMYIEYVQDREFRWLELYTRLAELWDLCHVADIERLIPPSYNPDKHSDEDIDKISMEISRLESLYSARKEVFDILTTWKEKWAEKLALEEKKKDPEYFQNRGRENNVYMDAKIERTLNDYTLPKLLKTLITAYEKYCQTHPNDEIRCCGPKHSSPKTSTPRGGLDTSKKTTPLKTVKRTPISGTRLSVKKRTPLSSIKTPGNTRTPLRRSRRFFKV</sequence>
<dbReference type="GO" id="GO:0005737">
    <property type="term" value="C:cytoplasm"/>
    <property type="evidence" value="ECO:0007669"/>
    <property type="project" value="TreeGrafter"/>
</dbReference>
<evidence type="ECO:0008006" key="4">
    <source>
        <dbReference type="Google" id="ProtNLM"/>
    </source>
</evidence>
<gene>
    <name evidence="2" type="ORF">GCK32_007792</name>
</gene>
<name>A0AAN8FAC6_TRICO</name>
<feature type="compositionally biased region" description="Polar residues" evidence="1">
    <location>
        <begin position="328"/>
        <end position="339"/>
    </location>
</feature>
<feature type="compositionally biased region" description="Basic residues" evidence="1">
    <location>
        <begin position="340"/>
        <end position="350"/>
    </location>
</feature>
<dbReference type="Pfam" id="PF03999">
    <property type="entry name" value="MAP65_ASE1"/>
    <property type="match status" value="1"/>
</dbReference>
<reference evidence="2 3" key="1">
    <citation type="submission" date="2019-10" db="EMBL/GenBank/DDBJ databases">
        <title>Assembly and Annotation for the nematode Trichostrongylus colubriformis.</title>
        <authorList>
            <person name="Martin J."/>
        </authorList>
    </citation>
    <scope>NUCLEOTIDE SEQUENCE [LARGE SCALE GENOMIC DNA]</scope>
    <source>
        <strain evidence="2">G859</strain>
        <tissue evidence="2">Whole worm</tissue>
    </source>
</reference>
<protein>
    <recommendedName>
        <fullName evidence="4">Protein regulator of cytokinesis 1</fullName>
    </recommendedName>
</protein>
<dbReference type="GO" id="GO:1990023">
    <property type="term" value="C:mitotic spindle midzone"/>
    <property type="evidence" value="ECO:0007669"/>
    <property type="project" value="TreeGrafter"/>
</dbReference>
<dbReference type="GO" id="GO:0051256">
    <property type="term" value="P:mitotic spindle midzone assembly"/>
    <property type="evidence" value="ECO:0007669"/>
    <property type="project" value="TreeGrafter"/>
</dbReference>
<dbReference type="EMBL" id="WIXE01013425">
    <property type="protein sequence ID" value="KAK5975127.1"/>
    <property type="molecule type" value="Genomic_DNA"/>
</dbReference>
<dbReference type="AlphaFoldDB" id="A0AAN8FAC6"/>
<feature type="region of interest" description="Disordered" evidence="1">
    <location>
        <begin position="282"/>
        <end position="304"/>
    </location>
</feature>
<dbReference type="PANTHER" id="PTHR19321:SF41">
    <property type="entry name" value="FASCETTO-RELATED"/>
    <property type="match status" value="1"/>
</dbReference>
<dbReference type="GO" id="GO:0008017">
    <property type="term" value="F:microtubule binding"/>
    <property type="evidence" value="ECO:0007669"/>
    <property type="project" value="InterPro"/>
</dbReference>
<keyword evidence="3" id="KW-1185">Reference proteome</keyword>